<dbReference type="InterPro" id="IPR058033">
    <property type="entry name" value="ARM_TBCD_2nd"/>
</dbReference>
<keyword evidence="3" id="KW-1185">Reference proteome</keyword>
<comment type="caution">
    <text evidence="2">The sequence shown here is derived from an EMBL/GenBank/DDBJ whole genome shotgun (WGS) entry which is preliminary data.</text>
</comment>
<dbReference type="InterPro" id="IPR016024">
    <property type="entry name" value="ARM-type_fold"/>
</dbReference>
<dbReference type="Proteomes" id="UP001516464">
    <property type="component" value="Unassembled WGS sequence"/>
</dbReference>
<evidence type="ECO:0000313" key="3">
    <source>
        <dbReference type="Proteomes" id="UP001516464"/>
    </source>
</evidence>
<proteinExistence type="predicted"/>
<dbReference type="SUPFAM" id="SSF48371">
    <property type="entry name" value="ARM repeat"/>
    <property type="match status" value="1"/>
</dbReference>
<protein>
    <submittedName>
        <fullName evidence="2">Tubulin-folding cofactor D</fullName>
    </submittedName>
</protein>
<dbReference type="Pfam" id="PF25767">
    <property type="entry name" value="ARM_TBCD_2nd"/>
    <property type="match status" value="1"/>
</dbReference>
<organism evidence="2 3">
    <name type="scientific">Astathelohania contejeani</name>
    <dbReference type="NCBI Taxonomy" id="164912"/>
    <lineage>
        <taxon>Eukaryota</taxon>
        <taxon>Fungi</taxon>
        <taxon>Fungi incertae sedis</taxon>
        <taxon>Microsporidia</taxon>
        <taxon>Astathelohaniidae</taxon>
        <taxon>Astathelohania</taxon>
    </lineage>
</organism>
<reference evidence="2 3" key="1">
    <citation type="submission" date="2019-01" db="EMBL/GenBank/DDBJ databases">
        <title>Genomes sequencing and comparative genomics of infectious freshwater microsporidia, Cucumispora dikerogammari and Thelohania contejeani.</title>
        <authorList>
            <person name="Cormier A."/>
            <person name="Giraud I."/>
            <person name="Wattier R."/>
            <person name="Teixeira M."/>
            <person name="Grandjean F."/>
            <person name="Rigaud T."/>
            <person name="Cordaux R."/>
        </authorList>
    </citation>
    <scope>NUCLEOTIDE SEQUENCE [LARGE SCALE GENOMIC DNA]</scope>
    <source>
        <strain evidence="2">T1</strain>
        <tissue evidence="2">Spores</tissue>
    </source>
</reference>
<gene>
    <name evidence="2" type="primary">alp1</name>
    <name evidence="2" type="ORF">TCON_1216</name>
</gene>
<name>A0ABQ7HZF9_9MICR</name>
<sequence length="776" mass="90950">MLRSNNVQKTDIQYLKTIINQIKISPSESIENSMLSECLYFLLANPFNLEAYLGSDFLILVDFLMRCIKKTNNKLAYKNLAMLAKNIMISTGKMAYEIKEGMYVLFDTTVNQTTFYTFLKEFSKIGNINFNDTINEDLMISDVDSSLIKRFKYKILSFQALKKQYPADKALSLFLCALIEENIKISWTLCKSIIRISGFVDDMFISNLIKPLNEITGNEGLWINTATILALLTLKGKSVHNFDTILEKMLCYDEQSSVKAAQLRETALFYLWCQVRMDKNISENMFYLIVSVVICDHSFSCRRAANTVLFEFVGRKQTKTGKELIQQINKYKRMEDIEITELMHDKDEIIKKRIFNNLFHYIEKIRLLSAKQYCFFNDAQQFDAMNEEHFFSIINFIGACYSQKKKPNGIEKLFKVLDTKLTDKIFKDVYFNLEFYVLANIYKFQEINNTSYDIQIDENMLNHNILFILNKNPMKRKEDTNILDLISLVVKNNPPLKEKPFDFKNFSSNLFFNLKKNESYVLANTKQLNLKLVKKEYISNLETNRHVAMTIRALTILQSDGIDKYIMKGLENYQVDFTGDVGYFIRKEALRYCIIKKIELGKRYLIRYLVDKSKALREEAFEYFKNVGDDVNLNFKKKFIEEYENMIKENILGNEKIYFRACFMGIRLLTPEQRMEFVIGCLSTAINCDGSLFRYLMELIREEEKMFFESVLNLLSEGRNRILLISLCFLARIADRINGAYFKFVLNDNLIRNIQENSKSIRIKALCNKILSRESI</sequence>
<evidence type="ECO:0000259" key="1">
    <source>
        <dbReference type="Pfam" id="PF25767"/>
    </source>
</evidence>
<accession>A0ABQ7HZF9</accession>
<dbReference type="EMBL" id="SBIQ01000072">
    <property type="protein sequence ID" value="KAF7683581.1"/>
    <property type="molecule type" value="Genomic_DNA"/>
</dbReference>
<feature type="domain" description="Tubulin-folding cofactor D ARM repeats" evidence="1">
    <location>
        <begin position="168"/>
        <end position="318"/>
    </location>
</feature>
<evidence type="ECO:0000313" key="2">
    <source>
        <dbReference type="EMBL" id="KAF7683581.1"/>
    </source>
</evidence>